<feature type="compositionally biased region" description="Basic and acidic residues" evidence="3">
    <location>
        <begin position="273"/>
        <end position="283"/>
    </location>
</feature>
<evidence type="ECO:0000256" key="1">
    <source>
        <dbReference type="ARBA" id="ARBA00022741"/>
    </source>
</evidence>
<dbReference type="GO" id="GO:0005524">
    <property type="term" value="F:ATP binding"/>
    <property type="evidence" value="ECO:0007669"/>
    <property type="project" value="UniProtKB-KW"/>
</dbReference>
<gene>
    <name evidence="5" type="ORF">SVIM_LOCUS31109</name>
</gene>
<protein>
    <recommendedName>
        <fullName evidence="4">Peroxisomal ATPase PEX1 N-terminal C-lobe domain-containing protein</fullName>
    </recommendedName>
</protein>
<dbReference type="GO" id="GO:0007031">
    <property type="term" value="P:peroxisome organization"/>
    <property type="evidence" value="ECO:0007669"/>
    <property type="project" value="InterPro"/>
</dbReference>
<reference evidence="5" key="1">
    <citation type="submission" date="2019-03" db="EMBL/GenBank/DDBJ databases">
        <authorList>
            <person name="Mank J."/>
            <person name="Almeida P."/>
        </authorList>
    </citation>
    <scope>NUCLEOTIDE SEQUENCE</scope>
    <source>
        <strain evidence="5">78183</strain>
    </source>
</reference>
<feature type="region of interest" description="Disordered" evidence="3">
    <location>
        <begin position="257"/>
        <end position="283"/>
    </location>
</feature>
<dbReference type="EMBL" id="CAADRP010000113">
    <property type="protein sequence ID" value="VFU23116.1"/>
    <property type="molecule type" value="Genomic_DNA"/>
</dbReference>
<dbReference type="InterPro" id="IPR029067">
    <property type="entry name" value="CDC48_domain_2-like_sf"/>
</dbReference>
<evidence type="ECO:0000256" key="3">
    <source>
        <dbReference type="SAM" id="MobiDB-lite"/>
    </source>
</evidence>
<evidence type="ECO:0000259" key="4">
    <source>
        <dbReference type="Pfam" id="PF09262"/>
    </source>
</evidence>
<dbReference type="Gene3D" id="3.10.330.10">
    <property type="match status" value="1"/>
</dbReference>
<accession>A0A6N2K737</accession>
<dbReference type="SUPFAM" id="SSF54585">
    <property type="entry name" value="Cdc48 domain 2-like"/>
    <property type="match status" value="1"/>
</dbReference>
<dbReference type="InterPro" id="IPR009010">
    <property type="entry name" value="Asp_de-COase-like_dom_sf"/>
</dbReference>
<dbReference type="SUPFAM" id="SSF50692">
    <property type="entry name" value="ADC-like"/>
    <property type="match status" value="1"/>
</dbReference>
<dbReference type="Pfam" id="PF09262">
    <property type="entry name" value="PEX-1N"/>
    <property type="match status" value="1"/>
</dbReference>
<proteinExistence type="predicted"/>
<dbReference type="AlphaFoldDB" id="A0A6N2K737"/>
<name>A0A6N2K737_SALVM</name>
<evidence type="ECO:0000256" key="2">
    <source>
        <dbReference type="ARBA" id="ARBA00022840"/>
    </source>
</evidence>
<dbReference type="FunFam" id="3.10.330.10:FF:000006">
    <property type="entry name" value="Peroxisome biogenesis factor 1"/>
    <property type="match status" value="1"/>
</dbReference>
<sequence length="440" mass="48674">MEFQVKHVGGIENCFVSLPFNLIQALESTRRPAPLPPLLTLELRSPSANRHWTVAWSGAASSSPSIEVAQQFAECISLPDHISVQVRAVSNVVNATLVTIEPHSEDDWEVLELNAEQAEASILKQVRIVNEGMRFPLWLHGGAVITFLVVSTSPKRAVVQLVPGAEVAVAPKRRKKVINKQDATVQSSNKESTMAKAQLRLQDLDRRLFHNCDVKGVELSIALTCVAYLHPETARKFSLDSLQLVTLVPRLSSKDGVKTPDRNALRVNSASPKEAKNGTSTDKKEFRQAVARLLFSDLVAKGHGRITDLKDIGSLSLSLSPCYFKMLGQDKPVEKPGPELIDIDKLRKPRKTSLDTYMDAVDWSIHDKIIAALSQDFPSKQEEKIGYLSDNKKGLRRLLEAWYQAQLDAIASTSGVEVNSLILGKETLLHFEVKGYDFGD</sequence>
<evidence type="ECO:0000313" key="5">
    <source>
        <dbReference type="EMBL" id="VFU23116.1"/>
    </source>
</evidence>
<dbReference type="GO" id="GO:0005777">
    <property type="term" value="C:peroxisome"/>
    <property type="evidence" value="ECO:0007669"/>
    <property type="project" value="InterPro"/>
</dbReference>
<organism evidence="5">
    <name type="scientific">Salix viminalis</name>
    <name type="common">Common osier</name>
    <name type="synonym">Basket willow</name>
    <dbReference type="NCBI Taxonomy" id="40686"/>
    <lineage>
        <taxon>Eukaryota</taxon>
        <taxon>Viridiplantae</taxon>
        <taxon>Streptophyta</taxon>
        <taxon>Embryophyta</taxon>
        <taxon>Tracheophyta</taxon>
        <taxon>Spermatophyta</taxon>
        <taxon>Magnoliopsida</taxon>
        <taxon>eudicotyledons</taxon>
        <taxon>Gunneridae</taxon>
        <taxon>Pentapetalae</taxon>
        <taxon>rosids</taxon>
        <taxon>fabids</taxon>
        <taxon>Malpighiales</taxon>
        <taxon>Salicaceae</taxon>
        <taxon>Saliceae</taxon>
        <taxon>Salix</taxon>
    </lineage>
</organism>
<keyword evidence="1" id="KW-0547">Nucleotide-binding</keyword>
<dbReference type="InterPro" id="IPR015342">
    <property type="entry name" value="PEX1-N_C-lobe"/>
</dbReference>
<feature type="domain" description="Peroxisomal ATPase PEX1 N-terminal C-lobe" evidence="4">
    <location>
        <begin position="98"/>
        <end position="171"/>
    </location>
</feature>
<keyword evidence="2" id="KW-0067">ATP-binding</keyword>